<keyword evidence="2" id="KW-1185">Reference proteome</keyword>
<dbReference type="RefSeq" id="WP_192010151.1">
    <property type="nucleotide sequence ID" value="NZ_JACYTQ010000003.1"/>
</dbReference>
<protein>
    <recommendedName>
        <fullName evidence="3">DUF3253 domain-containing protein</fullName>
    </recommendedName>
</protein>
<comment type="caution">
    <text evidence="1">The sequence shown here is derived from an EMBL/GenBank/DDBJ whole genome shotgun (WGS) entry which is preliminary data.</text>
</comment>
<dbReference type="InterPro" id="IPR036388">
    <property type="entry name" value="WH-like_DNA-bd_sf"/>
</dbReference>
<evidence type="ECO:0000313" key="2">
    <source>
        <dbReference type="Proteomes" id="UP000647133"/>
    </source>
</evidence>
<organism evidence="1 2">
    <name type="scientific">Echinicola arenosa</name>
    <dbReference type="NCBI Taxonomy" id="2774144"/>
    <lineage>
        <taxon>Bacteria</taxon>
        <taxon>Pseudomonadati</taxon>
        <taxon>Bacteroidota</taxon>
        <taxon>Cytophagia</taxon>
        <taxon>Cytophagales</taxon>
        <taxon>Cyclobacteriaceae</taxon>
        <taxon>Echinicola</taxon>
    </lineage>
</organism>
<evidence type="ECO:0008006" key="3">
    <source>
        <dbReference type="Google" id="ProtNLM"/>
    </source>
</evidence>
<dbReference type="EMBL" id="JACYTQ010000003">
    <property type="protein sequence ID" value="MBD8489269.1"/>
    <property type="molecule type" value="Genomic_DNA"/>
</dbReference>
<dbReference type="Gene3D" id="1.10.10.10">
    <property type="entry name" value="Winged helix-like DNA-binding domain superfamily/Winged helix DNA-binding domain"/>
    <property type="match status" value="1"/>
</dbReference>
<sequence>MDNILEIAILEMCRQKGEKSFSCDEVIQWMYPQDWEKFTKDIHLAAQGLKQKGKIMLSESWEINEVKN</sequence>
<reference evidence="1 2" key="1">
    <citation type="submission" date="2020-09" db="EMBL/GenBank/DDBJ databases">
        <title>Echinicola sp. CAU 1574 isolated from sand of Sido Beach.</title>
        <authorList>
            <person name="Kim W."/>
        </authorList>
    </citation>
    <scope>NUCLEOTIDE SEQUENCE [LARGE SCALE GENOMIC DNA]</scope>
    <source>
        <strain evidence="1 2">CAU 1574</strain>
    </source>
</reference>
<proteinExistence type="predicted"/>
<name>A0ABR9AKD0_9BACT</name>
<gene>
    <name evidence="1" type="ORF">IFO69_10980</name>
</gene>
<dbReference type="Proteomes" id="UP000647133">
    <property type="component" value="Unassembled WGS sequence"/>
</dbReference>
<accession>A0ABR9AKD0</accession>
<evidence type="ECO:0000313" key="1">
    <source>
        <dbReference type="EMBL" id="MBD8489269.1"/>
    </source>
</evidence>